<dbReference type="Pfam" id="PF07293">
    <property type="entry name" value="DUF1450"/>
    <property type="match status" value="1"/>
</dbReference>
<protein>
    <recommendedName>
        <fullName evidence="3">DUF1450 domain-containing protein</fullName>
    </recommendedName>
</protein>
<comment type="caution">
    <text evidence="1">The sequence shown here is derived from an EMBL/GenBank/DDBJ whole genome shotgun (WGS) entry which is preliminary data.</text>
</comment>
<evidence type="ECO:0008006" key="3">
    <source>
        <dbReference type="Google" id="ProtNLM"/>
    </source>
</evidence>
<evidence type="ECO:0000313" key="1">
    <source>
        <dbReference type="EMBL" id="GAA0314749.1"/>
    </source>
</evidence>
<dbReference type="Proteomes" id="UP001500782">
    <property type="component" value="Unassembled WGS sequence"/>
</dbReference>
<dbReference type="InterPro" id="IPR009910">
    <property type="entry name" value="DUF1450"/>
</dbReference>
<reference evidence="1 2" key="1">
    <citation type="journal article" date="2019" name="Int. J. Syst. Evol. Microbiol.">
        <title>The Global Catalogue of Microorganisms (GCM) 10K type strain sequencing project: providing services to taxonomists for standard genome sequencing and annotation.</title>
        <authorList>
            <consortium name="The Broad Institute Genomics Platform"/>
            <consortium name="The Broad Institute Genome Sequencing Center for Infectious Disease"/>
            <person name="Wu L."/>
            <person name="Ma J."/>
        </authorList>
    </citation>
    <scope>NUCLEOTIDE SEQUENCE [LARGE SCALE GENOMIC DNA]</scope>
    <source>
        <strain evidence="1 2">JCM 9731</strain>
    </source>
</reference>
<proteinExistence type="predicted"/>
<accession>A0ABN0VR69</accession>
<dbReference type="RefSeq" id="WP_343795473.1">
    <property type="nucleotide sequence ID" value="NZ_BAAADJ010000003.1"/>
</dbReference>
<organism evidence="1 2">
    <name type="scientific">Bacillus carboniphilus</name>
    <dbReference type="NCBI Taxonomy" id="86663"/>
    <lineage>
        <taxon>Bacteria</taxon>
        <taxon>Bacillati</taxon>
        <taxon>Bacillota</taxon>
        <taxon>Bacilli</taxon>
        <taxon>Bacillales</taxon>
        <taxon>Bacillaceae</taxon>
        <taxon>Bacillus</taxon>
    </lineage>
</organism>
<sequence>MKWLWSKTSKKKLKIEFCEKNLDRFLTENDLTSYEAFLKESHITYKEYDCQSHCKTCKKQAYAILNGDMITASTSKELLEKLKEQQ</sequence>
<gene>
    <name evidence="1" type="ORF">GCM10008967_01560</name>
</gene>
<keyword evidence="2" id="KW-1185">Reference proteome</keyword>
<evidence type="ECO:0000313" key="2">
    <source>
        <dbReference type="Proteomes" id="UP001500782"/>
    </source>
</evidence>
<dbReference type="EMBL" id="BAAADJ010000003">
    <property type="protein sequence ID" value="GAA0314749.1"/>
    <property type="molecule type" value="Genomic_DNA"/>
</dbReference>
<name>A0ABN0VR69_9BACI</name>